<keyword evidence="8" id="KW-1015">Disulfide bond</keyword>
<dbReference type="Gene3D" id="1.20.1440.130">
    <property type="entry name" value="VKOR domain"/>
    <property type="match status" value="1"/>
</dbReference>
<feature type="transmembrane region" description="Helical" evidence="10">
    <location>
        <begin position="287"/>
        <end position="306"/>
    </location>
</feature>
<keyword evidence="5 10" id="KW-1133">Transmembrane helix</keyword>
<dbReference type="SUPFAM" id="SSF52833">
    <property type="entry name" value="Thioredoxin-like"/>
    <property type="match status" value="1"/>
</dbReference>
<accession>A0A3E2NW21</accession>
<keyword evidence="13" id="KW-1185">Reference proteome</keyword>
<keyword evidence="9" id="KW-0676">Redox-active center</keyword>
<evidence type="ECO:0000313" key="12">
    <source>
        <dbReference type="EMBL" id="RFZ85216.1"/>
    </source>
</evidence>
<name>A0A3E2NW21_9SPHI</name>
<reference evidence="12 13" key="1">
    <citation type="submission" date="2018-08" db="EMBL/GenBank/DDBJ databases">
        <title>Mucilaginibacter terrae sp. nov., isolated from manganese diggings.</title>
        <authorList>
            <person name="Huang Y."/>
            <person name="Zhou Z."/>
        </authorList>
    </citation>
    <scope>NUCLEOTIDE SEQUENCE [LARGE SCALE GENOMIC DNA]</scope>
    <source>
        <strain evidence="12 13">ZH6</strain>
    </source>
</reference>
<gene>
    <name evidence="12" type="ORF">DYU05_06335</name>
</gene>
<evidence type="ECO:0000256" key="1">
    <source>
        <dbReference type="ARBA" id="ARBA00004141"/>
    </source>
</evidence>
<comment type="caution">
    <text evidence="12">The sequence shown here is derived from an EMBL/GenBank/DDBJ whole genome shotgun (WGS) entry which is preliminary data.</text>
</comment>
<dbReference type="CDD" id="cd12921">
    <property type="entry name" value="VKOR_4"/>
    <property type="match status" value="1"/>
</dbReference>
<evidence type="ECO:0000313" key="13">
    <source>
        <dbReference type="Proteomes" id="UP000260823"/>
    </source>
</evidence>
<evidence type="ECO:0000256" key="5">
    <source>
        <dbReference type="ARBA" id="ARBA00022989"/>
    </source>
</evidence>
<feature type="transmembrane region" description="Helical" evidence="10">
    <location>
        <begin position="255"/>
        <end position="275"/>
    </location>
</feature>
<evidence type="ECO:0000256" key="10">
    <source>
        <dbReference type="SAM" id="Phobius"/>
    </source>
</evidence>
<feature type="transmembrane region" description="Helical" evidence="10">
    <location>
        <begin position="229"/>
        <end position="249"/>
    </location>
</feature>
<comment type="similarity">
    <text evidence="2">Belongs to the VKOR family.</text>
</comment>
<dbReference type="Pfam" id="PF03412">
    <property type="entry name" value="Peptidase_C39"/>
    <property type="match status" value="1"/>
</dbReference>
<dbReference type="GO" id="GO:0005524">
    <property type="term" value="F:ATP binding"/>
    <property type="evidence" value="ECO:0007669"/>
    <property type="project" value="InterPro"/>
</dbReference>
<keyword evidence="7 10" id="KW-0472">Membrane</keyword>
<dbReference type="EMBL" id="QWDE01000001">
    <property type="protein sequence ID" value="RFZ85216.1"/>
    <property type="molecule type" value="Genomic_DNA"/>
</dbReference>
<evidence type="ECO:0000256" key="6">
    <source>
        <dbReference type="ARBA" id="ARBA00023002"/>
    </source>
</evidence>
<dbReference type="InterPro" id="IPR038354">
    <property type="entry name" value="VKOR_sf"/>
</dbReference>
<evidence type="ECO:0000259" key="11">
    <source>
        <dbReference type="PROSITE" id="PS50990"/>
    </source>
</evidence>
<keyword evidence="6" id="KW-0560">Oxidoreductase</keyword>
<dbReference type="Gene3D" id="3.40.30.10">
    <property type="entry name" value="Glutaredoxin"/>
    <property type="match status" value="1"/>
</dbReference>
<keyword evidence="3 10" id="KW-0812">Transmembrane</keyword>
<dbReference type="PROSITE" id="PS50990">
    <property type="entry name" value="PEPTIDASE_C39"/>
    <property type="match status" value="1"/>
</dbReference>
<evidence type="ECO:0000256" key="8">
    <source>
        <dbReference type="ARBA" id="ARBA00023157"/>
    </source>
</evidence>
<organism evidence="12 13">
    <name type="scientific">Mucilaginibacter terrenus</name>
    <dbReference type="NCBI Taxonomy" id="2482727"/>
    <lineage>
        <taxon>Bacteria</taxon>
        <taxon>Pseudomonadati</taxon>
        <taxon>Bacteroidota</taxon>
        <taxon>Sphingobacteriia</taxon>
        <taxon>Sphingobacteriales</taxon>
        <taxon>Sphingobacteriaceae</taxon>
        <taxon>Mucilaginibacter</taxon>
    </lineage>
</organism>
<dbReference type="InterPro" id="IPR036249">
    <property type="entry name" value="Thioredoxin-like_sf"/>
</dbReference>
<feature type="domain" description="Peptidase C39" evidence="11">
    <location>
        <begin position="1"/>
        <end position="120"/>
    </location>
</feature>
<comment type="subcellular location">
    <subcellularLocation>
        <location evidence="1">Membrane</location>
        <topology evidence="1">Multi-pass membrane protein</topology>
    </subcellularLocation>
</comment>
<evidence type="ECO:0000256" key="9">
    <source>
        <dbReference type="ARBA" id="ARBA00023284"/>
    </source>
</evidence>
<protein>
    <recommendedName>
        <fullName evidence="11">Peptidase C39 domain-containing protein</fullName>
    </recommendedName>
</protein>
<evidence type="ECO:0000256" key="4">
    <source>
        <dbReference type="ARBA" id="ARBA00022719"/>
    </source>
</evidence>
<dbReference type="InterPro" id="IPR012932">
    <property type="entry name" value="VKOR"/>
</dbReference>
<feature type="transmembrane region" description="Helical" evidence="10">
    <location>
        <begin position="318"/>
        <end position="335"/>
    </location>
</feature>
<dbReference type="Proteomes" id="UP000260823">
    <property type="component" value="Unassembled WGS sequence"/>
</dbReference>
<dbReference type="SMART" id="SM00756">
    <property type="entry name" value="VKc"/>
    <property type="match status" value="1"/>
</dbReference>
<dbReference type="GO" id="GO:0008233">
    <property type="term" value="F:peptidase activity"/>
    <property type="evidence" value="ECO:0007669"/>
    <property type="project" value="InterPro"/>
</dbReference>
<feature type="transmembrane region" description="Helical" evidence="10">
    <location>
        <begin position="143"/>
        <end position="162"/>
    </location>
</feature>
<dbReference type="RefSeq" id="WP_117382116.1">
    <property type="nucleotide sequence ID" value="NZ_QWDE01000001.1"/>
</dbReference>
<dbReference type="GO" id="GO:0006508">
    <property type="term" value="P:proteolysis"/>
    <property type="evidence" value="ECO:0007669"/>
    <property type="project" value="InterPro"/>
</dbReference>
<dbReference type="Pfam" id="PF07884">
    <property type="entry name" value="VKOR"/>
    <property type="match status" value="1"/>
</dbReference>
<proteinExistence type="inferred from homology"/>
<dbReference type="GO" id="GO:0016491">
    <property type="term" value="F:oxidoreductase activity"/>
    <property type="evidence" value="ECO:0007669"/>
    <property type="project" value="UniProtKB-KW"/>
</dbReference>
<dbReference type="GO" id="GO:0016020">
    <property type="term" value="C:membrane"/>
    <property type="evidence" value="ECO:0007669"/>
    <property type="project" value="UniProtKB-SubCell"/>
</dbReference>
<dbReference type="AlphaFoldDB" id="A0A3E2NW21"/>
<dbReference type="OrthoDB" id="1100563at2"/>
<dbReference type="GO" id="GO:0048038">
    <property type="term" value="F:quinone binding"/>
    <property type="evidence" value="ECO:0007669"/>
    <property type="project" value="UniProtKB-KW"/>
</dbReference>
<evidence type="ECO:0000256" key="2">
    <source>
        <dbReference type="ARBA" id="ARBA00006214"/>
    </source>
</evidence>
<evidence type="ECO:0000256" key="7">
    <source>
        <dbReference type="ARBA" id="ARBA00023136"/>
    </source>
</evidence>
<evidence type="ECO:0000256" key="3">
    <source>
        <dbReference type="ARBA" id="ARBA00022692"/>
    </source>
</evidence>
<sequence length="528" mass="59419">MIGDNIPTVLFELARRLKVPLTSTGIKRELNKHPEHYNFVGLADVLGNFLIPNGVFELPIDRLTELETPFIAHLKSRGGEFVVVTNIDDGSATIVNEVYANKKVKLEWLNSQYSGRVLVAEANDGAGEKNYVVKRRRELRELYRGKFLIAGAAFAAMCLLMAKYPDFADKPGIFASLILKLTGVVISLLLALKSIDISNPLLDKFCFINRRSDCNQVIFSDSANITDELSWAEAGLFYFLTTFLLTAFAGANSPLIQYLALAALLPAVFVLYSLYLQAFVIKQWCMLCLSILIILCADGALLFRYASWRLPLLTVDSAFLMLFCFIVPVIAWAAIKPHLKATRMLQASREQLRAIKGQNISLFKKIMADQQEVVMPPQEMTIIEGDRGANTVITIVSKPFCEACGEAHSLLSSWVSSRENIKVQLFFYVLNYDGDPETAVASHMMRLAAEHDPHTLSNAINAWFDDKLKNFDAWRANYPASQQLNVEPLLEMQKKWCEANDISSTPRLFINGKQLPNFYKLEEIKYFI</sequence>
<dbReference type="Gene3D" id="3.90.70.10">
    <property type="entry name" value="Cysteine proteinases"/>
    <property type="match status" value="1"/>
</dbReference>
<keyword evidence="4" id="KW-0874">Quinone</keyword>
<dbReference type="InterPro" id="IPR005074">
    <property type="entry name" value="Peptidase_C39"/>
</dbReference>
<feature type="transmembrane region" description="Helical" evidence="10">
    <location>
        <begin position="174"/>
        <end position="192"/>
    </location>
</feature>